<comment type="similarity">
    <text evidence="2">Belongs to the USE1 family.</text>
</comment>
<dbReference type="GO" id="GO:0005789">
    <property type="term" value="C:endoplasmic reticulum membrane"/>
    <property type="evidence" value="ECO:0007669"/>
    <property type="project" value="UniProtKB-SubCell"/>
</dbReference>
<keyword evidence="8" id="KW-0653">Protein transport</keyword>
<dbReference type="InterPro" id="IPR019150">
    <property type="entry name" value="Vesicle_transport_protein_Use1"/>
</dbReference>
<evidence type="ECO:0000256" key="2">
    <source>
        <dbReference type="ARBA" id="ARBA00007891"/>
    </source>
</evidence>
<accession>A0AAD5MNK0</accession>
<comment type="caution">
    <text evidence="14">The sequence shown here is derived from an EMBL/GenBank/DDBJ whole genome shotgun (WGS) entry which is preliminary data.</text>
</comment>
<evidence type="ECO:0000256" key="1">
    <source>
        <dbReference type="ARBA" id="ARBA00004163"/>
    </source>
</evidence>
<evidence type="ECO:0000313" key="15">
    <source>
        <dbReference type="Proteomes" id="UP001196413"/>
    </source>
</evidence>
<comment type="subcellular location">
    <subcellularLocation>
        <location evidence="1">Endoplasmic reticulum membrane</location>
        <topology evidence="1">Single-pass type IV membrane protein</topology>
    </subcellularLocation>
</comment>
<evidence type="ECO:0000256" key="4">
    <source>
        <dbReference type="ARBA" id="ARBA00022448"/>
    </source>
</evidence>
<reference evidence="14" key="1">
    <citation type="submission" date="2021-06" db="EMBL/GenBank/DDBJ databases">
        <title>Parelaphostrongylus tenuis whole genome reference sequence.</title>
        <authorList>
            <person name="Garwood T.J."/>
            <person name="Larsen P.A."/>
            <person name="Fountain-Jones N.M."/>
            <person name="Garbe J.R."/>
            <person name="Macchietto M.G."/>
            <person name="Kania S.A."/>
            <person name="Gerhold R.W."/>
            <person name="Richards J.E."/>
            <person name="Wolf T.M."/>
        </authorList>
    </citation>
    <scope>NUCLEOTIDE SEQUENCE</scope>
    <source>
        <strain evidence="14">MNPRO001-30</strain>
        <tissue evidence="14">Meninges</tissue>
    </source>
</reference>
<dbReference type="PANTHER" id="PTHR13050">
    <property type="entry name" value="USE1-LIKE PROTEIN"/>
    <property type="match status" value="1"/>
</dbReference>
<keyword evidence="10 13" id="KW-0472">Membrane</keyword>
<evidence type="ECO:0000256" key="11">
    <source>
        <dbReference type="ARBA" id="ARBA00032711"/>
    </source>
</evidence>
<dbReference type="GO" id="GO:0031201">
    <property type="term" value="C:SNARE complex"/>
    <property type="evidence" value="ECO:0007669"/>
    <property type="project" value="TreeGrafter"/>
</dbReference>
<name>A0AAD5MNK0_PARTN</name>
<proteinExistence type="inferred from homology"/>
<keyword evidence="4" id="KW-0813">Transport</keyword>
<evidence type="ECO:0000256" key="9">
    <source>
        <dbReference type="ARBA" id="ARBA00022989"/>
    </source>
</evidence>
<dbReference type="GO" id="GO:0005484">
    <property type="term" value="F:SNAP receptor activity"/>
    <property type="evidence" value="ECO:0007669"/>
    <property type="project" value="TreeGrafter"/>
</dbReference>
<evidence type="ECO:0000256" key="12">
    <source>
        <dbReference type="SAM" id="MobiDB-lite"/>
    </source>
</evidence>
<keyword evidence="5 13" id="KW-0812">Transmembrane</keyword>
<evidence type="ECO:0000313" key="14">
    <source>
        <dbReference type="EMBL" id="KAJ1361697.1"/>
    </source>
</evidence>
<dbReference type="GO" id="GO:0006890">
    <property type="term" value="P:retrograde vesicle-mediated transport, Golgi to endoplasmic reticulum"/>
    <property type="evidence" value="ECO:0007669"/>
    <property type="project" value="TreeGrafter"/>
</dbReference>
<dbReference type="Proteomes" id="UP001196413">
    <property type="component" value="Unassembled WGS sequence"/>
</dbReference>
<dbReference type="CDD" id="cd15860">
    <property type="entry name" value="SNARE_USE1"/>
    <property type="match status" value="1"/>
</dbReference>
<dbReference type="GO" id="GO:0015031">
    <property type="term" value="P:protein transport"/>
    <property type="evidence" value="ECO:0007669"/>
    <property type="project" value="UniProtKB-KW"/>
</dbReference>
<feature type="region of interest" description="Disordered" evidence="12">
    <location>
        <begin position="73"/>
        <end position="92"/>
    </location>
</feature>
<keyword evidence="7" id="KW-0931">ER-Golgi transport</keyword>
<dbReference type="PANTHER" id="PTHR13050:SF7">
    <property type="entry name" value="VESICLE TRANSPORT PROTEIN USE1"/>
    <property type="match status" value="1"/>
</dbReference>
<evidence type="ECO:0000256" key="3">
    <source>
        <dbReference type="ARBA" id="ARBA00015843"/>
    </source>
</evidence>
<evidence type="ECO:0000256" key="10">
    <source>
        <dbReference type="ARBA" id="ARBA00023136"/>
    </source>
</evidence>
<organism evidence="14 15">
    <name type="scientific">Parelaphostrongylus tenuis</name>
    <name type="common">Meningeal worm</name>
    <dbReference type="NCBI Taxonomy" id="148309"/>
    <lineage>
        <taxon>Eukaryota</taxon>
        <taxon>Metazoa</taxon>
        <taxon>Ecdysozoa</taxon>
        <taxon>Nematoda</taxon>
        <taxon>Chromadorea</taxon>
        <taxon>Rhabditida</taxon>
        <taxon>Rhabditina</taxon>
        <taxon>Rhabditomorpha</taxon>
        <taxon>Strongyloidea</taxon>
        <taxon>Metastrongylidae</taxon>
        <taxon>Parelaphostrongylus</taxon>
    </lineage>
</organism>
<evidence type="ECO:0000256" key="5">
    <source>
        <dbReference type="ARBA" id="ARBA00022692"/>
    </source>
</evidence>
<evidence type="ECO:0000256" key="7">
    <source>
        <dbReference type="ARBA" id="ARBA00022892"/>
    </source>
</evidence>
<evidence type="ECO:0000256" key="8">
    <source>
        <dbReference type="ARBA" id="ARBA00022927"/>
    </source>
</evidence>
<sequence length="186" mass="21611">MIKACTMPMPKAISRLRRNSPCWIAYHDFFPQTTFDIHSEGQQFHRSSKPTNELRARNRTVYRADLRKQLLGQEKQRRQSVSSTGDLMEHEERQENIATELLSMTRSLKESMTLAGNVLKDDNKLLSSMHTQVDSNLERLNTEGSRLSRHAYKCGFDCALVFVALFHFLVIHLYGHHHENVPQESR</sequence>
<dbReference type="Pfam" id="PF09753">
    <property type="entry name" value="Use1"/>
    <property type="match status" value="1"/>
</dbReference>
<keyword evidence="9 13" id="KW-1133">Transmembrane helix</keyword>
<feature type="transmembrane region" description="Helical" evidence="13">
    <location>
        <begin position="154"/>
        <end position="175"/>
    </location>
</feature>
<protein>
    <recommendedName>
        <fullName evidence="3">Vesicle transport protein USE1</fullName>
    </recommendedName>
    <alternativeName>
        <fullName evidence="11">USE1-like protein</fullName>
    </alternativeName>
</protein>
<evidence type="ECO:0000256" key="6">
    <source>
        <dbReference type="ARBA" id="ARBA00022824"/>
    </source>
</evidence>
<dbReference type="EMBL" id="JAHQIW010004255">
    <property type="protein sequence ID" value="KAJ1361697.1"/>
    <property type="molecule type" value="Genomic_DNA"/>
</dbReference>
<evidence type="ECO:0000256" key="13">
    <source>
        <dbReference type="SAM" id="Phobius"/>
    </source>
</evidence>
<dbReference type="AlphaFoldDB" id="A0AAD5MNK0"/>
<gene>
    <name evidence="14" type="primary">USE-1</name>
    <name evidence="14" type="ORF">KIN20_021009</name>
</gene>
<keyword evidence="15" id="KW-1185">Reference proteome</keyword>
<keyword evidence="6" id="KW-0256">Endoplasmic reticulum</keyword>